<keyword evidence="3" id="KW-1185">Reference proteome</keyword>
<evidence type="ECO:0000313" key="2">
    <source>
        <dbReference type="EMBL" id="KAK7257974.1"/>
    </source>
</evidence>
<comment type="caution">
    <text evidence="2">The sequence shown here is derived from an EMBL/GenBank/DDBJ whole genome shotgun (WGS) entry which is preliminary data.</text>
</comment>
<name>A0AAN9EIW5_CROPI</name>
<accession>A0AAN9EIW5</accession>
<dbReference type="AlphaFoldDB" id="A0AAN9EIW5"/>
<dbReference type="Proteomes" id="UP001372338">
    <property type="component" value="Unassembled WGS sequence"/>
</dbReference>
<gene>
    <name evidence="2" type="ORF">RIF29_32326</name>
</gene>
<evidence type="ECO:0000256" key="1">
    <source>
        <dbReference type="SAM" id="MobiDB-lite"/>
    </source>
</evidence>
<feature type="region of interest" description="Disordered" evidence="1">
    <location>
        <begin position="1"/>
        <end position="44"/>
    </location>
</feature>
<feature type="compositionally biased region" description="Basic and acidic residues" evidence="1">
    <location>
        <begin position="34"/>
        <end position="44"/>
    </location>
</feature>
<dbReference type="EMBL" id="JAYWIO010000006">
    <property type="protein sequence ID" value="KAK7257974.1"/>
    <property type="molecule type" value="Genomic_DNA"/>
</dbReference>
<evidence type="ECO:0000313" key="3">
    <source>
        <dbReference type="Proteomes" id="UP001372338"/>
    </source>
</evidence>
<organism evidence="2 3">
    <name type="scientific">Crotalaria pallida</name>
    <name type="common">Smooth rattlebox</name>
    <name type="synonym">Crotalaria striata</name>
    <dbReference type="NCBI Taxonomy" id="3830"/>
    <lineage>
        <taxon>Eukaryota</taxon>
        <taxon>Viridiplantae</taxon>
        <taxon>Streptophyta</taxon>
        <taxon>Embryophyta</taxon>
        <taxon>Tracheophyta</taxon>
        <taxon>Spermatophyta</taxon>
        <taxon>Magnoliopsida</taxon>
        <taxon>eudicotyledons</taxon>
        <taxon>Gunneridae</taxon>
        <taxon>Pentapetalae</taxon>
        <taxon>rosids</taxon>
        <taxon>fabids</taxon>
        <taxon>Fabales</taxon>
        <taxon>Fabaceae</taxon>
        <taxon>Papilionoideae</taxon>
        <taxon>50 kb inversion clade</taxon>
        <taxon>genistoids sensu lato</taxon>
        <taxon>core genistoids</taxon>
        <taxon>Crotalarieae</taxon>
        <taxon>Crotalaria</taxon>
    </lineage>
</organism>
<proteinExistence type="predicted"/>
<reference evidence="2 3" key="1">
    <citation type="submission" date="2024-01" db="EMBL/GenBank/DDBJ databases">
        <title>The genomes of 5 underutilized Papilionoideae crops provide insights into root nodulation and disease resistanc.</title>
        <authorList>
            <person name="Yuan L."/>
        </authorList>
    </citation>
    <scope>NUCLEOTIDE SEQUENCE [LARGE SCALE GENOMIC DNA]</scope>
    <source>
        <strain evidence="2">ZHUSHIDOU_FW_LH</strain>
        <tissue evidence="2">Leaf</tissue>
    </source>
</reference>
<sequence length="91" mass="10152">MARKRQSSRGRSLSHTAIRCDALGDGQDSTMGSENRHKHEAWSMSLEEKELGRFAGSVKGKPKIEAHDGDRKRRAAGLITLAKVIFSFRLE</sequence>
<protein>
    <submittedName>
        <fullName evidence="2">Uncharacterized protein</fullName>
    </submittedName>
</protein>